<dbReference type="InterPro" id="IPR001357">
    <property type="entry name" value="BRCT_dom"/>
</dbReference>
<evidence type="ECO:0000256" key="2">
    <source>
        <dbReference type="ARBA" id="ARBA00022473"/>
    </source>
</evidence>
<feature type="region of interest" description="Disordered" evidence="7">
    <location>
        <begin position="1"/>
        <end position="28"/>
    </location>
</feature>
<accession>A0A6A6MNH0</accession>
<evidence type="ECO:0000313" key="9">
    <source>
        <dbReference type="EMBL" id="KAF2313736.1"/>
    </source>
</evidence>
<dbReference type="AlphaFoldDB" id="A0A6A6MNH0"/>
<dbReference type="InterPro" id="IPR036420">
    <property type="entry name" value="BRCT_dom_sf"/>
</dbReference>
<keyword evidence="2" id="KW-0217">Developmental protein</keyword>
<dbReference type="PANTHER" id="PTHR33405:SF4">
    <property type="entry name" value="PROTEIN FLX-LIKE 2"/>
    <property type="match status" value="1"/>
</dbReference>
<evidence type="ECO:0000256" key="5">
    <source>
        <dbReference type="ARBA" id="ARBA00023089"/>
    </source>
</evidence>
<dbReference type="GO" id="GO:0009908">
    <property type="term" value="P:flower development"/>
    <property type="evidence" value="ECO:0007669"/>
    <property type="project" value="UniProtKB-KW"/>
</dbReference>
<dbReference type="EMBL" id="JAAGAX010000005">
    <property type="protein sequence ID" value="KAF2313736.1"/>
    <property type="molecule type" value="Genomic_DNA"/>
</dbReference>
<name>A0A6A6MNH0_HEVBR</name>
<feature type="coiled-coil region" evidence="6">
    <location>
        <begin position="61"/>
        <end position="95"/>
    </location>
</feature>
<evidence type="ECO:0000256" key="4">
    <source>
        <dbReference type="ARBA" id="ARBA00023054"/>
    </source>
</evidence>
<feature type="domain" description="BRCT" evidence="8">
    <location>
        <begin position="443"/>
        <end position="534"/>
    </location>
</feature>
<dbReference type="InterPro" id="IPR040353">
    <property type="entry name" value="FLX/FLX-like"/>
</dbReference>
<protein>
    <recommendedName>
        <fullName evidence="8">BRCT domain-containing protein</fullName>
    </recommendedName>
</protein>
<feature type="region of interest" description="Disordered" evidence="7">
    <location>
        <begin position="654"/>
        <end position="682"/>
    </location>
</feature>
<evidence type="ECO:0000256" key="3">
    <source>
        <dbReference type="ARBA" id="ARBA00022782"/>
    </source>
</evidence>
<dbReference type="Gene3D" id="3.40.50.10190">
    <property type="entry name" value="BRCT domain"/>
    <property type="match status" value="1"/>
</dbReference>
<dbReference type="GO" id="GO:0030154">
    <property type="term" value="P:cell differentiation"/>
    <property type="evidence" value="ECO:0007669"/>
    <property type="project" value="UniProtKB-KW"/>
</dbReference>
<evidence type="ECO:0000256" key="6">
    <source>
        <dbReference type="SAM" id="Coils"/>
    </source>
</evidence>
<sequence>MGSKGRIPPSHLRRPHPGSGIVHPDAFVSGVRPPLGPYPPFDMLPPPEVMEQKLAAQHVEMQRLATENQRLAATHSNLRQELAAAQHELQILHAHIGAIKSERELHMRSLVDKISKIETELKAAEPVRSELHQARTEAENLVVARQELVSKVHHLTQDLHRAHADVLQIPVLMSELESLRQEYQRCRVSYDYEKKLFSDHLESLQAMEKNYVTMSREVEKLRLELTNTANADMKTVAGGPYGGATGNNENEASGRPVGQNIYEDSYGVPHGQGHSAVPGNSGAGAGAANANMVANSGTGTPTYAGAPSSSTAPKSAYDASRVPGYDSSRGPGYDVLRGAGYDAQRGHNYDVQRGPGYDISRGPSYDAQRLPAYDAQRLPGYDIHRGPAYDVQRGPHYDASRGAGYDAASRAASRATTGLQGQMVAANNMHYGSTTPPARAGNGYEAPARGMETVVATVSGYHGLDRFNLIKLISQSGASFVGSISRATTHLVCWKFEGRKYDLAKKFKTIIVNHQWVVDCIKQAKRVLEQPYMLQSGKEVGPLLLEVPITDKVGFLNKNREALADKSNISEDSERLINGMGCGDSGPWTSSLLLDENLFPEVNKKKTSASKSKAESGKQIFKAGTQVKWQILFSGPSFIWSSYVGGPVRDKGKILGHEEPSSCSDKQSMRGKRKTSDNIGSTSFAESSRIGRRLVKKNVSIDKMENVPLDFDQECFPIRLHNENSKTAALSENEDCERNVNSFKTGRTSDDALNEGRASTFESFDDIEEIRDWNHVPASKDSLSYPEEAQTVLERPDDCPSFENFDGSNKDNLVQPGVFCHVDIDFVIHVSKTGLIIWSTLHSDPIEM</sequence>
<dbReference type="PANTHER" id="PTHR33405">
    <property type="entry name" value="PROTEIN FLX-LIKE 2"/>
    <property type="match status" value="1"/>
</dbReference>
<feature type="region of interest" description="Disordered" evidence="7">
    <location>
        <begin position="304"/>
        <end position="339"/>
    </location>
</feature>
<evidence type="ECO:0000313" key="10">
    <source>
        <dbReference type="Proteomes" id="UP000467840"/>
    </source>
</evidence>
<reference evidence="9 10" key="1">
    <citation type="journal article" date="2020" name="Mol. Plant">
        <title>The Chromosome-Based Rubber Tree Genome Provides New Insights into Spurge Genome Evolution and Rubber Biosynthesis.</title>
        <authorList>
            <person name="Liu J."/>
            <person name="Shi C."/>
            <person name="Shi C.C."/>
            <person name="Li W."/>
            <person name="Zhang Q.J."/>
            <person name="Zhang Y."/>
            <person name="Li K."/>
            <person name="Lu H.F."/>
            <person name="Shi C."/>
            <person name="Zhu S.T."/>
            <person name="Xiao Z.Y."/>
            <person name="Nan H."/>
            <person name="Yue Y."/>
            <person name="Zhu X.G."/>
            <person name="Wu Y."/>
            <person name="Hong X.N."/>
            <person name="Fan G.Y."/>
            <person name="Tong Y."/>
            <person name="Zhang D."/>
            <person name="Mao C.L."/>
            <person name="Liu Y.L."/>
            <person name="Hao S.J."/>
            <person name="Liu W.Q."/>
            <person name="Lv M.Q."/>
            <person name="Zhang H.B."/>
            <person name="Liu Y."/>
            <person name="Hu-Tang G.R."/>
            <person name="Wang J.P."/>
            <person name="Wang J.H."/>
            <person name="Sun Y.H."/>
            <person name="Ni S.B."/>
            <person name="Chen W.B."/>
            <person name="Zhang X.C."/>
            <person name="Jiao Y.N."/>
            <person name="Eichler E.E."/>
            <person name="Li G.H."/>
            <person name="Liu X."/>
            <person name="Gao L.Z."/>
        </authorList>
    </citation>
    <scope>NUCLEOTIDE SEQUENCE [LARGE SCALE GENOMIC DNA]</scope>
    <source>
        <strain evidence="10">cv. GT1</strain>
        <tissue evidence="9">Leaf</tissue>
    </source>
</reference>
<dbReference type="PROSITE" id="PS50172">
    <property type="entry name" value="BRCT"/>
    <property type="match status" value="1"/>
</dbReference>
<evidence type="ECO:0000256" key="7">
    <source>
        <dbReference type="SAM" id="MobiDB-lite"/>
    </source>
</evidence>
<feature type="region of interest" description="Disordered" evidence="7">
    <location>
        <begin position="233"/>
        <end position="282"/>
    </location>
</feature>
<keyword evidence="5" id="KW-0287">Flowering</keyword>
<evidence type="ECO:0000259" key="8">
    <source>
        <dbReference type="PROSITE" id="PS50172"/>
    </source>
</evidence>
<comment type="caution">
    <text evidence="9">The sequence shown here is derived from an EMBL/GenBank/DDBJ whole genome shotgun (WGS) entry which is preliminary data.</text>
</comment>
<dbReference type="SMART" id="SM00292">
    <property type="entry name" value="BRCT"/>
    <property type="match status" value="1"/>
</dbReference>
<proteinExistence type="inferred from homology"/>
<keyword evidence="3" id="KW-0221">Differentiation</keyword>
<comment type="similarity">
    <text evidence="1">Belongs to the FLX family.</text>
</comment>
<keyword evidence="4 6" id="KW-0175">Coiled coil</keyword>
<keyword evidence="10" id="KW-1185">Reference proteome</keyword>
<dbReference type="SUPFAM" id="SSF52113">
    <property type="entry name" value="BRCT domain"/>
    <property type="match status" value="1"/>
</dbReference>
<dbReference type="Proteomes" id="UP000467840">
    <property type="component" value="Chromosome 15"/>
</dbReference>
<evidence type="ECO:0000256" key="1">
    <source>
        <dbReference type="ARBA" id="ARBA00005405"/>
    </source>
</evidence>
<gene>
    <name evidence="9" type="ORF">GH714_013050</name>
</gene>
<dbReference type="Pfam" id="PF12738">
    <property type="entry name" value="PTCB-BRCT"/>
    <property type="match status" value="1"/>
</dbReference>
<organism evidence="9 10">
    <name type="scientific">Hevea brasiliensis</name>
    <name type="common">Para rubber tree</name>
    <name type="synonym">Siphonia brasiliensis</name>
    <dbReference type="NCBI Taxonomy" id="3981"/>
    <lineage>
        <taxon>Eukaryota</taxon>
        <taxon>Viridiplantae</taxon>
        <taxon>Streptophyta</taxon>
        <taxon>Embryophyta</taxon>
        <taxon>Tracheophyta</taxon>
        <taxon>Spermatophyta</taxon>
        <taxon>Magnoliopsida</taxon>
        <taxon>eudicotyledons</taxon>
        <taxon>Gunneridae</taxon>
        <taxon>Pentapetalae</taxon>
        <taxon>rosids</taxon>
        <taxon>fabids</taxon>
        <taxon>Malpighiales</taxon>
        <taxon>Euphorbiaceae</taxon>
        <taxon>Crotonoideae</taxon>
        <taxon>Micrandreae</taxon>
        <taxon>Hevea</taxon>
    </lineage>
</organism>